<evidence type="ECO:0000313" key="2">
    <source>
        <dbReference type="EMBL" id="SFP37315.1"/>
    </source>
</evidence>
<dbReference type="PANTHER" id="PTHR43000">
    <property type="entry name" value="DTDP-D-GLUCOSE 4,6-DEHYDRATASE-RELATED"/>
    <property type="match status" value="1"/>
</dbReference>
<dbReference type="AlphaFoldDB" id="A0A1I5PTE5"/>
<sequence>MKKALVFGAGGFAGGHLVNELVSNNYEVYGCSRYGKITDKRYAGAMVCDIMDVDRVKTVIAEVNPDYIINMAGISSVGLSWKIPQTTIDVNVVGPVNILETVKETNPDAHILFIGSSEEYAPKAEPISEVDRLDANNPYGISKVMLERLVSLYRDHYGMHVHYVRAFNHTGIGQADTFVVPSWCKQVAEISVSGKPGTIRVGNLNVARDFSDVRDVVRAYRMVLESDDCSQIYNICSGKAIYLEKILEFITSMSEQPVEIEVNQKLIRPVENDTIFGDHSKITKDLGWEPEIDLKDTIREMYEDFVSRKRS</sequence>
<protein>
    <submittedName>
        <fullName evidence="2">GDPmannose 4,6-dehydratase</fullName>
    </submittedName>
</protein>
<gene>
    <name evidence="2" type="ORF">SAMN04487928_101137</name>
</gene>
<name>A0A1I5PTE5_9FIRM</name>
<dbReference type="SUPFAM" id="SSF51735">
    <property type="entry name" value="NAD(P)-binding Rossmann-fold domains"/>
    <property type="match status" value="1"/>
</dbReference>
<dbReference type="Proteomes" id="UP000182624">
    <property type="component" value="Unassembled WGS sequence"/>
</dbReference>
<reference evidence="3" key="1">
    <citation type="submission" date="2016-10" db="EMBL/GenBank/DDBJ databases">
        <authorList>
            <person name="Varghese N."/>
            <person name="Submissions S."/>
        </authorList>
    </citation>
    <scope>NUCLEOTIDE SEQUENCE [LARGE SCALE GENOMIC DNA]</scope>
    <source>
        <strain evidence="3">P18</strain>
    </source>
</reference>
<evidence type="ECO:0000259" key="1">
    <source>
        <dbReference type="Pfam" id="PF16363"/>
    </source>
</evidence>
<organism evidence="2 3">
    <name type="scientific">Butyrivibrio proteoclasticus</name>
    <dbReference type="NCBI Taxonomy" id="43305"/>
    <lineage>
        <taxon>Bacteria</taxon>
        <taxon>Bacillati</taxon>
        <taxon>Bacillota</taxon>
        <taxon>Clostridia</taxon>
        <taxon>Lachnospirales</taxon>
        <taxon>Lachnospiraceae</taxon>
        <taxon>Butyrivibrio</taxon>
    </lineage>
</organism>
<dbReference type="RefSeq" id="WP_074882893.1">
    <property type="nucleotide sequence ID" value="NZ_FOXO01000001.1"/>
</dbReference>
<dbReference type="EMBL" id="FOXO01000001">
    <property type="protein sequence ID" value="SFP37315.1"/>
    <property type="molecule type" value="Genomic_DNA"/>
</dbReference>
<evidence type="ECO:0000313" key="3">
    <source>
        <dbReference type="Proteomes" id="UP000182624"/>
    </source>
</evidence>
<dbReference type="Gene3D" id="3.90.25.10">
    <property type="entry name" value="UDP-galactose 4-epimerase, domain 1"/>
    <property type="match status" value="1"/>
</dbReference>
<feature type="domain" description="NAD(P)-binding" evidence="1">
    <location>
        <begin position="5"/>
        <end position="301"/>
    </location>
</feature>
<dbReference type="Gene3D" id="3.40.50.720">
    <property type="entry name" value="NAD(P)-binding Rossmann-like Domain"/>
    <property type="match status" value="1"/>
</dbReference>
<dbReference type="Pfam" id="PF16363">
    <property type="entry name" value="GDP_Man_Dehyd"/>
    <property type="match status" value="1"/>
</dbReference>
<dbReference type="InterPro" id="IPR036291">
    <property type="entry name" value="NAD(P)-bd_dom_sf"/>
</dbReference>
<keyword evidence="3" id="KW-1185">Reference proteome</keyword>
<dbReference type="InterPro" id="IPR016040">
    <property type="entry name" value="NAD(P)-bd_dom"/>
</dbReference>
<accession>A0A1I5PTE5</accession>
<proteinExistence type="predicted"/>